<evidence type="ECO:0008006" key="3">
    <source>
        <dbReference type="Google" id="ProtNLM"/>
    </source>
</evidence>
<dbReference type="AlphaFoldDB" id="A0A2R6C1H6"/>
<comment type="caution">
    <text evidence="1">The sequence shown here is derived from an EMBL/GenBank/DDBJ whole genome shotgun (WGS) entry which is preliminary data.</text>
</comment>
<name>A0A2R6C1H6_9ARCH</name>
<feature type="non-terminal residue" evidence="1">
    <location>
        <position position="196"/>
    </location>
</feature>
<gene>
    <name evidence="1" type="ORF">B9Q04_19295</name>
</gene>
<evidence type="ECO:0000313" key="1">
    <source>
        <dbReference type="EMBL" id="PSO04741.1"/>
    </source>
</evidence>
<dbReference type="EMBL" id="NEXF01000696">
    <property type="protein sequence ID" value="PSO04741.1"/>
    <property type="molecule type" value="Genomic_DNA"/>
</dbReference>
<reference evidence="1 2" key="1">
    <citation type="submission" date="2017-04" db="EMBL/GenBank/DDBJ databases">
        <title>Novel microbial lineages endemic to geothermal iron-oxide mats fill important gaps in the evolutionary history of Archaea.</title>
        <authorList>
            <person name="Jay Z.J."/>
            <person name="Beam J.P."/>
            <person name="Dlakic M."/>
            <person name="Rusch D.B."/>
            <person name="Kozubal M.A."/>
            <person name="Inskeep W.P."/>
        </authorList>
    </citation>
    <scope>NUCLEOTIDE SEQUENCE [LARGE SCALE GENOMIC DNA]</scope>
    <source>
        <strain evidence="1">BE_D</strain>
    </source>
</reference>
<evidence type="ECO:0000313" key="2">
    <source>
        <dbReference type="Proteomes" id="UP000242015"/>
    </source>
</evidence>
<proteinExistence type="predicted"/>
<sequence length="196" mass="23277">MLRSYTLQHECGEELFPLLKAYRDAVNRVLEELWGNIEWEKRKVNGKKQWRLLPKYKVDVKSKEYKKKLRESLLQGWPYAAHWVDSAIKTAYSILKSWRKNYVKGERKRRRPTARRLFVRAKQTFIKLEGEKLRLTIKPAEYVYLDLSKRYFPLPQEVSSSALGEPVITPEKIHLPVHYEDDTQSGKPAVAWDFNL</sequence>
<accession>A0A2R6C1H6</accession>
<dbReference type="Proteomes" id="UP000242015">
    <property type="component" value="Unassembled WGS sequence"/>
</dbReference>
<organism evidence="1 2">
    <name type="scientific">Candidatus Marsarchaeota G2 archaeon BE_D</name>
    <dbReference type="NCBI Taxonomy" id="1978158"/>
    <lineage>
        <taxon>Archaea</taxon>
        <taxon>Candidatus Marsarchaeota</taxon>
        <taxon>Candidatus Marsarchaeota group 2</taxon>
    </lineage>
</organism>
<protein>
    <recommendedName>
        <fullName evidence="3">Transposase</fullName>
    </recommendedName>
</protein>